<dbReference type="PANTHER" id="PTHR33798:SF5">
    <property type="entry name" value="FLAVIN REDUCTASE LIKE DOMAIN-CONTAINING PROTEIN"/>
    <property type="match status" value="1"/>
</dbReference>
<evidence type="ECO:0000256" key="5">
    <source>
        <dbReference type="SAM" id="MobiDB-lite"/>
    </source>
</evidence>
<dbReference type="PANTHER" id="PTHR33798">
    <property type="entry name" value="FLAVOPROTEIN OXYGENASE"/>
    <property type="match status" value="1"/>
</dbReference>
<dbReference type="Gene3D" id="2.30.110.10">
    <property type="entry name" value="Electron Transport, Fmn-binding Protein, Chain A"/>
    <property type="match status" value="1"/>
</dbReference>
<feature type="domain" description="Flavin reductase like" evidence="6">
    <location>
        <begin position="92"/>
        <end position="209"/>
    </location>
</feature>
<dbReference type="EMBL" id="JAVRQU010000008">
    <property type="protein sequence ID" value="KAK5699962.1"/>
    <property type="molecule type" value="Genomic_DNA"/>
</dbReference>
<evidence type="ECO:0000259" key="6">
    <source>
        <dbReference type="Pfam" id="PF01613"/>
    </source>
</evidence>
<accession>A0AAN8A1G6</accession>
<evidence type="ECO:0000313" key="7">
    <source>
        <dbReference type="EMBL" id="KAK5699962.1"/>
    </source>
</evidence>
<feature type="region of interest" description="Disordered" evidence="5">
    <location>
        <begin position="1"/>
        <end position="57"/>
    </location>
</feature>
<protein>
    <recommendedName>
        <fullName evidence="6">Flavin reductase like domain-containing protein</fullName>
    </recommendedName>
</protein>
<dbReference type="Pfam" id="PF01613">
    <property type="entry name" value="Flavin_Reduct"/>
    <property type="match status" value="1"/>
</dbReference>
<comment type="caution">
    <text evidence="7">The sequence shown here is derived from an EMBL/GenBank/DDBJ whole genome shotgun (WGS) entry which is preliminary data.</text>
</comment>
<reference evidence="7" key="1">
    <citation type="submission" date="2023-08" db="EMBL/GenBank/DDBJ databases">
        <title>Black Yeasts Isolated from many extreme environments.</title>
        <authorList>
            <person name="Coleine C."/>
            <person name="Stajich J.E."/>
            <person name="Selbmann L."/>
        </authorList>
    </citation>
    <scope>NUCLEOTIDE SEQUENCE</scope>
    <source>
        <strain evidence="7">CCFEE 5810</strain>
    </source>
</reference>
<sequence>MASPISLQVEAPDKEALVHRNPHRDFTAVEASRPDFDTTSSWRPTKTPNPAWKFGDGANNDDWESHDVLEIDPDEPGRPTNLNYKLMISSVVPRPVALLSTISCTGVQNVAPFSYFQAVCADPPLYSVCFVGEQPNDSLRNVLDAKEACISIISDSFVEAANATSINTPSHLSEWPISGLHPRAAKLVKPCYAAESAFSIELKYHSHQDIISPKSGNRTATMVLLQAVLFHTWQDIVSADKATVDVAKLRPIFRAGGITYGTCFQGFELARPEAYRKVRDGVQHLMGESEGGLHSEALSPFGTTKLVDTEEMNESLVDWIAVVIALMIISTFYL</sequence>
<evidence type="ECO:0000256" key="1">
    <source>
        <dbReference type="ARBA" id="ARBA00001917"/>
    </source>
</evidence>
<dbReference type="SUPFAM" id="SSF50475">
    <property type="entry name" value="FMN-binding split barrel"/>
    <property type="match status" value="1"/>
</dbReference>
<evidence type="ECO:0000313" key="8">
    <source>
        <dbReference type="Proteomes" id="UP001310594"/>
    </source>
</evidence>
<gene>
    <name evidence="7" type="ORF">LTR97_006096</name>
</gene>
<organism evidence="7 8">
    <name type="scientific">Elasticomyces elasticus</name>
    <dbReference type="NCBI Taxonomy" id="574655"/>
    <lineage>
        <taxon>Eukaryota</taxon>
        <taxon>Fungi</taxon>
        <taxon>Dikarya</taxon>
        <taxon>Ascomycota</taxon>
        <taxon>Pezizomycotina</taxon>
        <taxon>Dothideomycetes</taxon>
        <taxon>Dothideomycetidae</taxon>
        <taxon>Mycosphaerellales</taxon>
        <taxon>Teratosphaeriaceae</taxon>
        <taxon>Elasticomyces</taxon>
    </lineage>
</organism>
<dbReference type="GO" id="GO:0010181">
    <property type="term" value="F:FMN binding"/>
    <property type="evidence" value="ECO:0007669"/>
    <property type="project" value="InterPro"/>
</dbReference>
<feature type="compositionally biased region" description="Polar residues" evidence="5">
    <location>
        <begin position="37"/>
        <end position="48"/>
    </location>
</feature>
<dbReference type="AlphaFoldDB" id="A0AAN8A1G6"/>
<proteinExistence type="inferred from homology"/>
<keyword evidence="3" id="KW-0288">FMN</keyword>
<dbReference type="Proteomes" id="UP001310594">
    <property type="component" value="Unassembled WGS sequence"/>
</dbReference>
<name>A0AAN8A1G6_9PEZI</name>
<comment type="cofactor">
    <cofactor evidence="1">
        <name>FMN</name>
        <dbReference type="ChEBI" id="CHEBI:58210"/>
    </cofactor>
</comment>
<keyword evidence="2" id="KW-0285">Flavoprotein</keyword>
<feature type="compositionally biased region" description="Basic and acidic residues" evidence="5">
    <location>
        <begin position="11"/>
        <end position="36"/>
    </location>
</feature>
<evidence type="ECO:0000256" key="4">
    <source>
        <dbReference type="ARBA" id="ARBA00038054"/>
    </source>
</evidence>
<evidence type="ECO:0000256" key="3">
    <source>
        <dbReference type="ARBA" id="ARBA00022643"/>
    </source>
</evidence>
<comment type="similarity">
    <text evidence="4">Belongs to the flavoredoxin family.</text>
</comment>
<dbReference type="InterPro" id="IPR002563">
    <property type="entry name" value="Flavin_Rdtase-like_dom"/>
</dbReference>
<dbReference type="InterPro" id="IPR012349">
    <property type="entry name" value="Split_barrel_FMN-bd"/>
</dbReference>
<evidence type="ECO:0000256" key="2">
    <source>
        <dbReference type="ARBA" id="ARBA00022630"/>
    </source>
</evidence>